<accession>A0ABD1SAF6</accession>
<evidence type="ECO:0000313" key="1">
    <source>
        <dbReference type="EMBL" id="KAL2497717.1"/>
    </source>
</evidence>
<proteinExistence type="predicted"/>
<keyword evidence="2" id="KW-1185">Reference proteome</keyword>
<dbReference type="AlphaFoldDB" id="A0ABD1SAF6"/>
<sequence>MEMKKLSPEKSHRKNYDCEFSRLSNRVRLTPPSLPHLGLGSTIAFSLYPGASLTLLSLSQLGRGFTTSFSLYPGASLALPSLSHYGTRLFRSSLFVSKSLIRAS</sequence>
<dbReference type="Proteomes" id="UP001604336">
    <property type="component" value="Unassembled WGS sequence"/>
</dbReference>
<comment type="caution">
    <text evidence="1">The sequence shown here is derived from an EMBL/GenBank/DDBJ whole genome shotgun (WGS) entry which is preliminary data.</text>
</comment>
<reference evidence="2" key="1">
    <citation type="submission" date="2024-07" db="EMBL/GenBank/DDBJ databases">
        <title>Two chromosome-level genome assemblies of Korean endemic species Abeliophyllum distichum and Forsythia ovata (Oleaceae).</title>
        <authorList>
            <person name="Jang H."/>
        </authorList>
    </citation>
    <scope>NUCLEOTIDE SEQUENCE [LARGE SCALE GENOMIC DNA]</scope>
</reference>
<evidence type="ECO:0000313" key="2">
    <source>
        <dbReference type="Proteomes" id="UP001604336"/>
    </source>
</evidence>
<organism evidence="1 2">
    <name type="scientific">Abeliophyllum distichum</name>
    <dbReference type="NCBI Taxonomy" id="126358"/>
    <lineage>
        <taxon>Eukaryota</taxon>
        <taxon>Viridiplantae</taxon>
        <taxon>Streptophyta</taxon>
        <taxon>Embryophyta</taxon>
        <taxon>Tracheophyta</taxon>
        <taxon>Spermatophyta</taxon>
        <taxon>Magnoliopsida</taxon>
        <taxon>eudicotyledons</taxon>
        <taxon>Gunneridae</taxon>
        <taxon>Pentapetalae</taxon>
        <taxon>asterids</taxon>
        <taxon>lamiids</taxon>
        <taxon>Lamiales</taxon>
        <taxon>Oleaceae</taxon>
        <taxon>Forsythieae</taxon>
        <taxon>Abeliophyllum</taxon>
    </lineage>
</organism>
<gene>
    <name evidence="1" type="ORF">Adt_23267</name>
</gene>
<dbReference type="EMBL" id="JBFOLK010000007">
    <property type="protein sequence ID" value="KAL2497717.1"/>
    <property type="molecule type" value="Genomic_DNA"/>
</dbReference>
<protein>
    <submittedName>
        <fullName evidence="1">Uncharacterized protein</fullName>
    </submittedName>
</protein>
<name>A0ABD1SAF6_9LAMI</name>